<protein>
    <submittedName>
        <fullName evidence="2">Uncharacterized protein</fullName>
    </submittedName>
</protein>
<proteinExistence type="predicted"/>
<dbReference type="EMBL" id="FZMO01000527">
    <property type="protein sequence ID" value="SNQ51143.1"/>
    <property type="molecule type" value="Genomic_DNA"/>
</dbReference>
<feature type="compositionally biased region" description="Basic residues" evidence="1">
    <location>
        <begin position="99"/>
        <end position="108"/>
    </location>
</feature>
<name>A0A2I2KZQ2_9ACTN</name>
<evidence type="ECO:0000313" key="3">
    <source>
        <dbReference type="Proteomes" id="UP000234331"/>
    </source>
</evidence>
<gene>
    <name evidence="2" type="ORF">FRACA_610024</name>
</gene>
<feature type="compositionally biased region" description="Basic residues" evidence="1">
    <location>
        <begin position="115"/>
        <end position="133"/>
    </location>
</feature>
<feature type="region of interest" description="Disordered" evidence="1">
    <location>
        <begin position="1"/>
        <end position="34"/>
    </location>
</feature>
<dbReference type="AlphaFoldDB" id="A0A2I2KZQ2"/>
<evidence type="ECO:0000313" key="2">
    <source>
        <dbReference type="EMBL" id="SNQ51143.1"/>
    </source>
</evidence>
<sequence length="170" mass="18992">MPTAHLSTRLEPRDAAPGQTTPRASAPRLPRPTPLRALRPITLICLSRVLARGGLRFGSLMNGPDPASPNLAFDGPGWYRIRIAAQGRDTPRRADSTPRGRRRHRPHHPGGDRRQPRRPRLVRRPHRRPRHPLPHLLTRAPTQPSGTLSNGRTRTPGPAEHALVTPRFVH</sequence>
<dbReference type="Proteomes" id="UP000234331">
    <property type="component" value="Unassembled WGS sequence"/>
</dbReference>
<feature type="region of interest" description="Disordered" evidence="1">
    <location>
        <begin position="84"/>
        <end position="170"/>
    </location>
</feature>
<organism evidence="2 3">
    <name type="scientific">Frankia canadensis</name>
    <dbReference type="NCBI Taxonomy" id="1836972"/>
    <lineage>
        <taxon>Bacteria</taxon>
        <taxon>Bacillati</taxon>
        <taxon>Actinomycetota</taxon>
        <taxon>Actinomycetes</taxon>
        <taxon>Frankiales</taxon>
        <taxon>Frankiaceae</taxon>
        <taxon>Frankia</taxon>
    </lineage>
</organism>
<feature type="compositionally biased region" description="Polar residues" evidence="1">
    <location>
        <begin position="140"/>
        <end position="153"/>
    </location>
</feature>
<feature type="compositionally biased region" description="Basic and acidic residues" evidence="1">
    <location>
        <begin position="89"/>
        <end position="98"/>
    </location>
</feature>
<feature type="compositionally biased region" description="Low complexity" evidence="1">
    <location>
        <begin position="20"/>
        <end position="34"/>
    </location>
</feature>
<reference evidence="2 3" key="1">
    <citation type="submission" date="2017-06" db="EMBL/GenBank/DDBJ databases">
        <authorList>
            <person name="Kim H.J."/>
            <person name="Triplett B.A."/>
        </authorList>
    </citation>
    <scope>NUCLEOTIDE SEQUENCE [LARGE SCALE GENOMIC DNA]</scope>
    <source>
        <strain evidence="2">FRACA_ARgP5</strain>
    </source>
</reference>
<evidence type="ECO:0000256" key="1">
    <source>
        <dbReference type="SAM" id="MobiDB-lite"/>
    </source>
</evidence>
<keyword evidence="3" id="KW-1185">Reference proteome</keyword>
<accession>A0A2I2KZQ2</accession>